<keyword evidence="2" id="KW-1185">Reference proteome</keyword>
<evidence type="ECO:0000313" key="2">
    <source>
        <dbReference type="Proteomes" id="UP001144612"/>
    </source>
</evidence>
<accession>A0ABT4D715</accession>
<dbReference type="EMBL" id="JAPQFJ010000004">
    <property type="protein sequence ID" value="MCY6958082.1"/>
    <property type="molecule type" value="Genomic_DNA"/>
</dbReference>
<gene>
    <name evidence="1" type="ORF">OW729_05605</name>
</gene>
<proteinExistence type="predicted"/>
<evidence type="ECO:0000313" key="1">
    <source>
        <dbReference type="EMBL" id="MCY6958082.1"/>
    </source>
</evidence>
<protein>
    <submittedName>
        <fullName evidence="1">VCBS repeat-containing protein</fullName>
    </submittedName>
</protein>
<name>A0ABT4D715_9CLOT</name>
<sequence length="243" mass="28123">MKNYQLNHTYILDFKVGDVNGDGIIDRVYLIGNKESEEAIFEKNIALVIEDGLTSRRLYVPLETNAGYGARLFLADFTQDKVKDIKISIDSGGSGGLAYYYIYSLKNNILRLIFDYEDFNQEYQYEVIYRNNYKVDVINKKMKEIYTIDISYRDPEYLSDIYNPDGTLKEPLMGWVNPLGGLWPVVTDRNSRRNTYDLLAIQRIAGRYNADALGNVQTLLTWDGTKFKPEYAEVALFGREYKI</sequence>
<dbReference type="InterPro" id="IPR028994">
    <property type="entry name" value="Integrin_alpha_N"/>
</dbReference>
<reference evidence="1" key="1">
    <citation type="submission" date="2022-12" db="EMBL/GenBank/DDBJ databases">
        <title>Clostridium sp. nov., isolated from industrial wastewater.</title>
        <authorList>
            <person name="Jiayan W."/>
        </authorList>
    </citation>
    <scope>NUCLEOTIDE SEQUENCE</scope>
    <source>
        <strain evidence="1">ZC22-4</strain>
    </source>
</reference>
<comment type="caution">
    <text evidence="1">The sequence shown here is derived from an EMBL/GenBank/DDBJ whole genome shotgun (WGS) entry which is preliminary data.</text>
</comment>
<dbReference type="SUPFAM" id="SSF69318">
    <property type="entry name" value="Integrin alpha N-terminal domain"/>
    <property type="match status" value="1"/>
</dbReference>
<organism evidence="1 2">
    <name type="scientific">Clostridium brassicae</name>
    <dbReference type="NCBI Taxonomy" id="2999072"/>
    <lineage>
        <taxon>Bacteria</taxon>
        <taxon>Bacillati</taxon>
        <taxon>Bacillota</taxon>
        <taxon>Clostridia</taxon>
        <taxon>Eubacteriales</taxon>
        <taxon>Clostridiaceae</taxon>
        <taxon>Clostridium</taxon>
    </lineage>
</organism>
<dbReference type="RefSeq" id="WP_268060492.1">
    <property type="nucleotide sequence ID" value="NZ_JAPQFJ010000004.1"/>
</dbReference>
<dbReference type="Proteomes" id="UP001144612">
    <property type="component" value="Unassembled WGS sequence"/>
</dbReference>